<evidence type="ECO:0000313" key="6">
    <source>
        <dbReference type="EMBL" id="MFC3759972.1"/>
    </source>
</evidence>
<keyword evidence="1" id="KW-0805">Transcription regulation</keyword>
<dbReference type="Pfam" id="PF21597">
    <property type="entry name" value="TetR_C_43"/>
    <property type="match status" value="1"/>
</dbReference>
<dbReference type="InterPro" id="IPR049445">
    <property type="entry name" value="TetR_SbtR-like_C"/>
</dbReference>
<dbReference type="EMBL" id="JBHRZH010000004">
    <property type="protein sequence ID" value="MFC3759972.1"/>
    <property type="molecule type" value="Genomic_DNA"/>
</dbReference>
<dbReference type="InterPro" id="IPR036271">
    <property type="entry name" value="Tet_transcr_reg_TetR-rel_C_sf"/>
</dbReference>
<dbReference type="InterPro" id="IPR009057">
    <property type="entry name" value="Homeodomain-like_sf"/>
</dbReference>
<dbReference type="Proteomes" id="UP001595699">
    <property type="component" value="Unassembled WGS sequence"/>
</dbReference>
<name>A0ABV7Y591_9ACTN</name>
<accession>A0ABV7Y591</accession>
<evidence type="ECO:0000259" key="5">
    <source>
        <dbReference type="PROSITE" id="PS50977"/>
    </source>
</evidence>
<dbReference type="Gene3D" id="1.10.357.10">
    <property type="entry name" value="Tetracycline Repressor, domain 2"/>
    <property type="match status" value="1"/>
</dbReference>
<protein>
    <submittedName>
        <fullName evidence="6">TetR/AcrR family transcriptional regulator</fullName>
    </submittedName>
</protein>
<feature type="domain" description="HTH tetR-type" evidence="5">
    <location>
        <begin position="10"/>
        <end position="69"/>
    </location>
</feature>
<evidence type="ECO:0000256" key="2">
    <source>
        <dbReference type="ARBA" id="ARBA00023125"/>
    </source>
</evidence>
<reference evidence="7" key="1">
    <citation type="journal article" date="2019" name="Int. J. Syst. Evol. Microbiol.">
        <title>The Global Catalogue of Microorganisms (GCM) 10K type strain sequencing project: providing services to taxonomists for standard genome sequencing and annotation.</title>
        <authorList>
            <consortium name="The Broad Institute Genomics Platform"/>
            <consortium name="The Broad Institute Genome Sequencing Center for Infectious Disease"/>
            <person name="Wu L."/>
            <person name="Ma J."/>
        </authorList>
    </citation>
    <scope>NUCLEOTIDE SEQUENCE [LARGE SCALE GENOMIC DNA]</scope>
    <source>
        <strain evidence="7">CGMCC 4.7241</strain>
    </source>
</reference>
<feature type="DNA-binding region" description="H-T-H motif" evidence="4">
    <location>
        <begin position="32"/>
        <end position="51"/>
    </location>
</feature>
<dbReference type="RefSeq" id="WP_205120200.1">
    <property type="nucleotide sequence ID" value="NZ_JAFBCM010000001.1"/>
</dbReference>
<dbReference type="PANTHER" id="PTHR30055:SF234">
    <property type="entry name" value="HTH-TYPE TRANSCRIPTIONAL REGULATOR BETI"/>
    <property type="match status" value="1"/>
</dbReference>
<dbReference type="SUPFAM" id="SSF46689">
    <property type="entry name" value="Homeodomain-like"/>
    <property type="match status" value="1"/>
</dbReference>
<keyword evidence="3" id="KW-0804">Transcription</keyword>
<dbReference type="SUPFAM" id="SSF48498">
    <property type="entry name" value="Tetracyclin repressor-like, C-terminal domain"/>
    <property type="match status" value="1"/>
</dbReference>
<dbReference type="InterPro" id="IPR050109">
    <property type="entry name" value="HTH-type_TetR-like_transc_reg"/>
</dbReference>
<dbReference type="PROSITE" id="PS50977">
    <property type="entry name" value="HTH_TETR_2"/>
    <property type="match status" value="1"/>
</dbReference>
<dbReference type="InterPro" id="IPR001647">
    <property type="entry name" value="HTH_TetR"/>
</dbReference>
<proteinExistence type="predicted"/>
<evidence type="ECO:0000313" key="7">
    <source>
        <dbReference type="Proteomes" id="UP001595699"/>
    </source>
</evidence>
<sequence length="191" mass="20355">MDRPLRADARRNRERVLAVAQEAFATEGLAVSIPEIARRAGVGVGTIYRQFPTKEALFEAIVVEGMTAILESARSLSTAEDAGAAFFQFVEEATEEGAVNGALKDALAGTGYDLKAATSGTAEELVQIIGTLLRRGQEAGAVRTDVTVPELFALISGVLAATATDRNRDRPAMRHLLSIVCDGLRARLAER</sequence>
<gene>
    <name evidence="6" type="ORF">ACFOUW_03925</name>
</gene>
<comment type="caution">
    <text evidence="6">The sequence shown here is derived from an EMBL/GenBank/DDBJ whole genome shotgun (WGS) entry which is preliminary data.</text>
</comment>
<keyword evidence="7" id="KW-1185">Reference proteome</keyword>
<organism evidence="6 7">
    <name type="scientific">Tenggerimyces flavus</name>
    <dbReference type="NCBI Taxonomy" id="1708749"/>
    <lineage>
        <taxon>Bacteria</taxon>
        <taxon>Bacillati</taxon>
        <taxon>Actinomycetota</taxon>
        <taxon>Actinomycetes</taxon>
        <taxon>Propionibacteriales</taxon>
        <taxon>Nocardioidaceae</taxon>
        <taxon>Tenggerimyces</taxon>
    </lineage>
</organism>
<keyword evidence="2 4" id="KW-0238">DNA-binding</keyword>
<evidence type="ECO:0000256" key="1">
    <source>
        <dbReference type="ARBA" id="ARBA00023015"/>
    </source>
</evidence>
<dbReference type="PRINTS" id="PR00455">
    <property type="entry name" value="HTHTETR"/>
</dbReference>
<evidence type="ECO:0000256" key="3">
    <source>
        <dbReference type="ARBA" id="ARBA00023163"/>
    </source>
</evidence>
<dbReference type="PANTHER" id="PTHR30055">
    <property type="entry name" value="HTH-TYPE TRANSCRIPTIONAL REGULATOR RUTR"/>
    <property type="match status" value="1"/>
</dbReference>
<dbReference type="Pfam" id="PF00440">
    <property type="entry name" value="TetR_N"/>
    <property type="match status" value="1"/>
</dbReference>
<evidence type="ECO:0000256" key="4">
    <source>
        <dbReference type="PROSITE-ProRule" id="PRU00335"/>
    </source>
</evidence>